<dbReference type="Proteomes" id="UP000181229">
    <property type="component" value="Segment"/>
</dbReference>
<name>M9WDP0_VACCV</name>
<gene>
    <name evidence="4" type="ORF">VACV_TT10_188</name>
    <name evidence="5" type="ORF">VACV_TT11_188</name>
    <name evidence="6" type="ORF">VACV_TT12_188</name>
    <name evidence="2" type="ORF">VACV_TT8_188</name>
    <name evidence="3" type="ORF">VACV_TT9_188</name>
</gene>
<evidence type="ECO:0000313" key="7">
    <source>
        <dbReference type="Proteomes" id="UP000181062"/>
    </source>
</evidence>
<dbReference type="EMBL" id="JX489139">
    <property type="protein sequence ID" value="AGJ92428.1"/>
    <property type="molecule type" value="Genomic_DNA"/>
</dbReference>
<dbReference type="Proteomes" id="UP000181218">
    <property type="component" value="Segment"/>
</dbReference>
<dbReference type="EMBL" id="JX489136">
    <property type="protein sequence ID" value="AGJ91610.1"/>
    <property type="molecule type" value="Genomic_DNA"/>
</dbReference>
<dbReference type="Proteomes" id="UP000181235">
    <property type="component" value="Genome"/>
</dbReference>
<sequence>MILSLRRCISLSISALLSLLRLQSLNCLSISEILSLRRRISLCFGIGFIITSTVVQLSFKI</sequence>
<proteinExistence type="predicted"/>
<evidence type="ECO:0000313" key="6">
    <source>
        <dbReference type="EMBL" id="AGJ92428.1"/>
    </source>
</evidence>
<dbReference type="Proteomes" id="UP000181062">
    <property type="component" value="Genome"/>
</dbReference>
<keyword evidence="1" id="KW-1133">Transmembrane helix</keyword>
<evidence type="ECO:0000313" key="8">
    <source>
        <dbReference type="Proteomes" id="UP000181218"/>
    </source>
</evidence>
<dbReference type="EMBL" id="JX489135">
    <property type="protein sequence ID" value="AGJ91338.1"/>
    <property type="molecule type" value="Genomic_DNA"/>
</dbReference>
<evidence type="ECO:0000313" key="2">
    <source>
        <dbReference type="EMBL" id="AGJ91338.1"/>
    </source>
</evidence>
<dbReference type="EMBL" id="JX489138">
    <property type="protein sequence ID" value="AGJ92153.1"/>
    <property type="molecule type" value="Genomic_DNA"/>
</dbReference>
<reference evidence="7 8" key="1">
    <citation type="journal article" date="2013" name="PLoS ONE">
        <title>Genomic Sequence and Virulence of Clonal Isolates of Vaccinia Virus Tiantan, the Chinese Smallpox Vaccine Strain.</title>
        <authorList>
            <person name="Zhang Q."/>
            <person name="Tian M."/>
            <person name="Feng Y."/>
            <person name="Zhao K."/>
            <person name="Xu J."/>
            <person name="Liu Y."/>
            <person name="Shao Y."/>
        </authorList>
    </citation>
    <scope>NUCLEOTIDE SEQUENCE [LARGE SCALE GENOMIC DNA]</scope>
    <source>
        <strain evidence="5">Tiantan</strain>
    </source>
</reference>
<evidence type="ECO:0000313" key="4">
    <source>
        <dbReference type="EMBL" id="AGJ91880.1"/>
    </source>
</evidence>
<evidence type="ECO:0000313" key="5">
    <source>
        <dbReference type="EMBL" id="AGJ92153.1"/>
    </source>
</evidence>
<accession>M9WDP0</accession>
<keyword evidence="1" id="KW-0472">Membrane</keyword>
<dbReference type="Proteomes" id="UP000181523">
    <property type="component" value="Segment"/>
</dbReference>
<evidence type="ECO:0000313" key="9">
    <source>
        <dbReference type="Proteomes" id="UP000181523"/>
    </source>
</evidence>
<feature type="transmembrane region" description="Helical" evidence="1">
    <location>
        <begin position="39"/>
        <end position="59"/>
    </location>
</feature>
<evidence type="ECO:0000313" key="3">
    <source>
        <dbReference type="EMBL" id="AGJ91610.1"/>
    </source>
</evidence>
<dbReference type="EMBL" id="JX489137">
    <property type="protein sequence ID" value="AGJ91880.1"/>
    <property type="molecule type" value="Genomic_DNA"/>
</dbReference>
<evidence type="ECO:0000256" key="1">
    <source>
        <dbReference type="SAM" id="Phobius"/>
    </source>
</evidence>
<organism evidence="5 9">
    <name type="scientific">Vaccinia virus</name>
    <name type="common">VACV</name>
    <name type="synonym">Orthopoxvirus vaccinia</name>
    <dbReference type="NCBI Taxonomy" id="10245"/>
    <lineage>
        <taxon>Viruses</taxon>
        <taxon>Varidnaviria</taxon>
        <taxon>Bamfordvirae</taxon>
        <taxon>Nucleocytoviricota</taxon>
        <taxon>Pokkesviricetes</taxon>
        <taxon>Chitovirales</taxon>
        <taxon>Poxviridae</taxon>
        <taxon>Chordopoxvirinae</taxon>
        <taxon>Orthopoxvirus</taxon>
    </lineage>
</organism>
<keyword evidence="1" id="KW-0812">Transmembrane</keyword>
<protein>
    <submittedName>
        <fullName evidence="5">Uncharacterized protein</fullName>
    </submittedName>
</protein>